<feature type="domain" description="Low molecular weight protein antigen 6 PH" evidence="2">
    <location>
        <begin position="86"/>
        <end position="145"/>
    </location>
</feature>
<dbReference type="InterPro" id="IPR019692">
    <property type="entry name" value="CFP-6_PH"/>
</dbReference>
<keyword evidence="1" id="KW-0472">Membrane</keyword>
<dbReference type="AlphaFoldDB" id="A0A542YSI0"/>
<reference evidence="3 4" key="1">
    <citation type="submission" date="2019-06" db="EMBL/GenBank/DDBJ databases">
        <title>Sequencing the genomes of 1000 actinobacteria strains.</title>
        <authorList>
            <person name="Klenk H.-P."/>
        </authorList>
    </citation>
    <scope>NUCLEOTIDE SEQUENCE [LARGE SCALE GENOMIC DNA]</scope>
    <source>
        <strain evidence="3 4">DSM 12335</strain>
    </source>
</reference>
<protein>
    <submittedName>
        <fullName evidence="3">PH (Pleckstrin Homology) domain-containing protein</fullName>
    </submittedName>
</protein>
<evidence type="ECO:0000259" key="2">
    <source>
        <dbReference type="Pfam" id="PF10756"/>
    </source>
</evidence>
<accession>A0A542YSI0</accession>
<name>A0A542YSI0_9MICO</name>
<dbReference type="RefSeq" id="WP_141785101.1">
    <property type="nucleotide sequence ID" value="NZ_BAAAIK010000007.1"/>
</dbReference>
<gene>
    <name evidence="3" type="ORF">FB467_2186</name>
</gene>
<sequence>MTPAPSARPSGGRRDPYAPFRPRRGRIVALACAVAFVAAFGYLAVVIPSEGTFGWGFWDRVLLVLFALAVAAGLYRYAALRAIPSREGLRVVNLVQTHDLEWAQIASVGFSGGMPWVVLELTDTEEVAVMAIQRADGEVGRAEARRLSALVAHHTGGSPG</sequence>
<evidence type="ECO:0000256" key="1">
    <source>
        <dbReference type="SAM" id="Phobius"/>
    </source>
</evidence>
<keyword evidence="1" id="KW-1133">Transmembrane helix</keyword>
<evidence type="ECO:0000313" key="4">
    <source>
        <dbReference type="Proteomes" id="UP000319516"/>
    </source>
</evidence>
<proteinExistence type="predicted"/>
<dbReference type="Pfam" id="PF10756">
    <property type="entry name" value="bPH_6"/>
    <property type="match status" value="1"/>
</dbReference>
<dbReference type="Proteomes" id="UP000319516">
    <property type="component" value="Unassembled WGS sequence"/>
</dbReference>
<organism evidence="3 4">
    <name type="scientific">Ornithinicoccus hortensis</name>
    <dbReference type="NCBI Taxonomy" id="82346"/>
    <lineage>
        <taxon>Bacteria</taxon>
        <taxon>Bacillati</taxon>
        <taxon>Actinomycetota</taxon>
        <taxon>Actinomycetes</taxon>
        <taxon>Micrococcales</taxon>
        <taxon>Intrasporangiaceae</taxon>
        <taxon>Ornithinicoccus</taxon>
    </lineage>
</organism>
<keyword evidence="1" id="KW-0812">Transmembrane</keyword>
<evidence type="ECO:0000313" key="3">
    <source>
        <dbReference type="EMBL" id="TQL51053.1"/>
    </source>
</evidence>
<dbReference type="OrthoDB" id="3824918at2"/>
<keyword evidence="4" id="KW-1185">Reference proteome</keyword>
<dbReference type="EMBL" id="VFOP01000001">
    <property type="protein sequence ID" value="TQL51053.1"/>
    <property type="molecule type" value="Genomic_DNA"/>
</dbReference>
<comment type="caution">
    <text evidence="3">The sequence shown here is derived from an EMBL/GenBank/DDBJ whole genome shotgun (WGS) entry which is preliminary data.</text>
</comment>
<feature type="transmembrane region" description="Helical" evidence="1">
    <location>
        <begin position="61"/>
        <end position="80"/>
    </location>
</feature>
<feature type="transmembrane region" description="Helical" evidence="1">
    <location>
        <begin position="27"/>
        <end position="49"/>
    </location>
</feature>